<dbReference type="InterPro" id="IPR029058">
    <property type="entry name" value="AB_hydrolase_fold"/>
</dbReference>
<dbReference type="RefSeq" id="WP_168834983.1">
    <property type="nucleotide sequence ID" value="NZ_JABAIK010000002.1"/>
</dbReference>
<sequence length="298" mass="33859">MSHHKHHDPTTAQNNADSVDWGLIKLSENRAFNGWHQRFSHRSQCNRSEMCFSVFLPPKVEDNHQVPVVYWLSGLTCTDENFMQKAGAFRIAADLGLAIVVPDTSPRGESVADDPSYDLGQGAGFYVNAIQQPWAEHYQMYDYVTQELPQIIEANFPVTSRRSIAGHSMGGHGALVIGLRNAHRYRSISALSPICNPMECHWGQKAFSTYLGPLKASWFEYDASELLKQHGTALPILIDQGEQDEFLNDQLRPNTLLDALPVENDRLTLTLHPFYDHSYYFVASFIEQHLRFHARFLL</sequence>
<feature type="active site" description="Charge relay system" evidence="6">
    <location>
        <position position="277"/>
    </location>
</feature>
<keyword evidence="9" id="KW-1185">Reference proteome</keyword>
<dbReference type="InterPro" id="IPR000801">
    <property type="entry name" value="Esterase-like"/>
</dbReference>
<dbReference type="InterPro" id="IPR014186">
    <property type="entry name" value="S-formylglutathione_hydrol"/>
</dbReference>
<dbReference type="GO" id="GO:0046294">
    <property type="term" value="P:formaldehyde catabolic process"/>
    <property type="evidence" value="ECO:0007669"/>
    <property type="project" value="InterPro"/>
</dbReference>
<feature type="active site" description="Charge relay system" evidence="6">
    <location>
        <position position="244"/>
    </location>
</feature>
<evidence type="ECO:0000256" key="7">
    <source>
        <dbReference type="RuleBase" id="RU363068"/>
    </source>
</evidence>
<keyword evidence="2 7" id="KW-0719">Serine esterase</keyword>
<dbReference type="PANTHER" id="PTHR10061">
    <property type="entry name" value="S-FORMYLGLUTATHIONE HYDROLASE"/>
    <property type="match status" value="1"/>
</dbReference>
<dbReference type="GO" id="GO:0005829">
    <property type="term" value="C:cytosol"/>
    <property type="evidence" value="ECO:0007669"/>
    <property type="project" value="TreeGrafter"/>
</dbReference>
<dbReference type="EC" id="3.1.2.12" evidence="5 7"/>
<dbReference type="AlphaFoldDB" id="A0A7X8YFT4"/>
<feature type="active site" description="Charge relay system" evidence="6">
    <location>
        <position position="168"/>
    </location>
</feature>
<evidence type="ECO:0000256" key="1">
    <source>
        <dbReference type="ARBA" id="ARBA00005622"/>
    </source>
</evidence>
<dbReference type="SUPFAM" id="SSF53474">
    <property type="entry name" value="alpha/beta-Hydrolases"/>
    <property type="match status" value="1"/>
</dbReference>
<dbReference type="EMBL" id="JABAIK010000002">
    <property type="protein sequence ID" value="NLS11890.1"/>
    <property type="molecule type" value="Genomic_DNA"/>
</dbReference>
<dbReference type="Pfam" id="PF00756">
    <property type="entry name" value="Esterase"/>
    <property type="match status" value="1"/>
</dbReference>
<proteinExistence type="inferred from homology"/>
<comment type="function">
    <text evidence="7">Serine hydrolase involved in the detoxification of formaldehyde.</text>
</comment>
<dbReference type="GO" id="GO:0018738">
    <property type="term" value="F:S-formylglutathione hydrolase activity"/>
    <property type="evidence" value="ECO:0007669"/>
    <property type="project" value="UniProtKB-UniRule"/>
</dbReference>
<protein>
    <recommendedName>
        <fullName evidence="5 7">S-formylglutathione hydrolase</fullName>
        <ecNumber evidence="5 7">3.1.2.12</ecNumber>
    </recommendedName>
</protein>
<dbReference type="FunFam" id="3.40.50.1820:FF:000002">
    <property type="entry name" value="S-formylglutathione hydrolase"/>
    <property type="match status" value="1"/>
</dbReference>
<evidence type="ECO:0000256" key="6">
    <source>
        <dbReference type="PIRSR" id="PIRSR614186-1"/>
    </source>
</evidence>
<dbReference type="PANTHER" id="PTHR10061:SF1">
    <property type="entry name" value="S-FORMYLGLUTATHIONE HYDROLASE YEIG"/>
    <property type="match status" value="1"/>
</dbReference>
<accession>A0A7X8YFT4</accession>
<evidence type="ECO:0000256" key="3">
    <source>
        <dbReference type="ARBA" id="ARBA00022801"/>
    </source>
</evidence>
<reference evidence="8 9" key="1">
    <citation type="submission" date="2020-04" db="EMBL/GenBank/DDBJ databases">
        <title>Vibrio sp. SM6, a novel species isolated from seawater.</title>
        <authorList>
            <person name="Wang X."/>
        </authorList>
    </citation>
    <scope>NUCLEOTIDE SEQUENCE [LARGE SCALE GENOMIC DNA]</scope>
    <source>
        <strain evidence="8 9">SM6</strain>
    </source>
</reference>
<evidence type="ECO:0000256" key="2">
    <source>
        <dbReference type="ARBA" id="ARBA00022487"/>
    </source>
</evidence>
<name>A0A7X8YFT4_9VIBR</name>
<comment type="similarity">
    <text evidence="1 7">Belongs to the esterase D family.</text>
</comment>
<organism evidence="8 9">
    <name type="scientific">Vibrio agarilyticus</name>
    <dbReference type="NCBI Taxonomy" id="2726741"/>
    <lineage>
        <taxon>Bacteria</taxon>
        <taxon>Pseudomonadati</taxon>
        <taxon>Pseudomonadota</taxon>
        <taxon>Gammaproteobacteria</taxon>
        <taxon>Vibrionales</taxon>
        <taxon>Vibrionaceae</taxon>
        <taxon>Vibrio</taxon>
    </lineage>
</organism>
<keyword evidence="3 7" id="KW-0378">Hydrolase</keyword>
<evidence type="ECO:0000256" key="5">
    <source>
        <dbReference type="NCBIfam" id="TIGR02821"/>
    </source>
</evidence>
<dbReference type="Gene3D" id="3.40.50.1820">
    <property type="entry name" value="alpha/beta hydrolase"/>
    <property type="match status" value="1"/>
</dbReference>
<evidence type="ECO:0000313" key="9">
    <source>
        <dbReference type="Proteomes" id="UP000535589"/>
    </source>
</evidence>
<evidence type="ECO:0000313" key="8">
    <source>
        <dbReference type="EMBL" id="NLS11890.1"/>
    </source>
</evidence>
<evidence type="ECO:0000256" key="4">
    <source>
        <dbReference type="ARBA" id="ARBA00047590"/>
    </source>
</evidence>
<dbReference type="GO" id="GO:0052689">
    <property type="term" value="F:carboxylic ester hydrolase activity"/>
    <property type="evidence" value="ECO:0007669"/>
    <property type="project" value="UniProtKB-KW"/>
</dbReference>
<gene>
    <name evidence="8" type="primary">fghA</name>
    <name evidence="8" type="ORF">HGP28_03160</name>
</gene>
<comment type="catalytic activity">
    <reaction evidence="4 7">
        <text>S-formylglutathione + H2O = formate + glutathione + H(+)</text>
        <dbReference type="Rhea" id="RHEA:14961"/>
        <dbReference type="ChEBI" id="CHEBI:15377"/>
        <dbReference type="ChEBI" id="CHEBI:15378"/>
        <dbReference type="ChEBI" id="CHEBI:15740"/>
        <dbReference type="ChEBI" id="CHEBI:57688"/>
        <dbReference type="ChEBI" id="CHEBI:57925"/>
        <dbReference type="EC" id="3.1.2.12"/>
    </reaction>
</comment>
<comment type="caution">
    <text evidence="8">The sequence shown here is derived from an EMBL/GenBank/DDBJ whole genome shotgun (WGS) entry which is preliminary data.</text>
</comment>
<dbReference type="Proteomes" id="UP000535589">
    <property type="component" value="Unassembled WGS sequence"/>
</dbReference>
<dbReference type="NCBIfam" id="TIGR02821">
    <property type="entry name" value="fghA_ester_D"/>
    <property type="match status" value="1"/>
</dbReference>